<feature type="non-terminal residue" evidence="1">
    <location>
        <position position="1"/>
    </location>
</feature>
<name>X1NQE2_9ZZZZ</name>
<dbReference type="EMBL" id="BARV01024398">
    <property type="protein sequence ID" value="GAI46257.1"/>
    <property type="molecule type" value="Genomic_DNA"/>
</dbReference>
<feature type="non-terminal residue" evidence="1">
    <location>
        <position position="267"/>
    </location>
</feature>
<evidence type="ECO:0008006" key="2">
    <source>
        <dbReference type="Google" id="ProtNLM"/>
    </source>
</evidence>
<comment type="caution">
    <text evidence="1">The sequence shown here is derived from an EMBL/GenBank/DDBJ whole genome shotgun (WGS) entry which is preliminary data.</text>
</comment>
<proteinExistence type="predicted"/>
<accession>X1NQE2</accession>
<gene>
    <name evidence="1" type="ORF">S06H3_39836</name>
</gene>
<reference evidence="1" key="1">
    <citation type="journal article" date="2014" name="Front. Microbiol.">
        <title>High frequency of phylogenetically diverse reductive dehalogenase-homologous genes in deep subseafloor sedimentary metagenomes.</title>
        <authorList>
            <person name="Kawai M."/>
            <person name="Futagami T."/>
            <person name="Toyoda A."/>
            <person name="Takaki Y."/>
            <person name="Nishi S."/>
            <person name="Hori S."/>
            <person name="Arai W."/>
            <person name="Tsubouchi T."/>
            <person name="Morono Y."/>
            <person name="Uchiyama I."/>
            <person name="Ito T."/>
            <person name="Fujiyama A."/>
            <person name="Inagaki F."/>
            <person name="Takami H."/>
        </authorList>
    </citation>
    <scope>NUCLEOTIDE SEQUENCE</scope>
    <source>
        <strain evidence="1">Expedition CK06-06</strain>
    </source>
</reference>
<protein>
    <recommendedName>
        <fullName evidence="2">Cytidyltransferase-like domain-containing protein</fullName>
    </recommendedName>
</protein>
<dbReference type="SUPFAM" id="SSF52374">
    <property type="entry name" value="Nucleotidylyl transferase"/>
    <property type="match status" value="1"/>
</dbReference>
<sequence length="267" mass="29646">EQDESVVDPTILFEAAKRALQGRALTVKAKVALQPGTMNPLTYGHITASLASIIDKHIDKVILANGGTVPDKPYAASATIRNEMANIATQAPGLSDWLLVTPIRAQTVKMFSRDEKTLKLAGRDEKARRFNMDMAAFIWLFVANSNVQWFYIVGADKLAGYGKKNEINLLQNTLHPAGVKVLYFSREEAAGFTYEEHIQPFGWLDRLWKQDLFVESSIPSFEDVSATKVRRALAEGEDTIDDIPLSEMLPSGVIEYIKGNKALLSLY</sequence>
<dbReference type="AlphaFoldDB" id="X1NQE2"/>
<organism evidence="1">
    <name type="scientific">marine sediment metagenome</name>
    <dbReference type="NCBI Taxonomy" id="412755"/>
    <lineage>
        <taxon>unclassified sequences</taxon>
        <taxon>metagenomes</taxon>
        <taxon>ecological metagenomes</taxon>
    </lineage>
</organism>
<dbReference type="Gene3D" id="3.40.50.620">
    <property type="entry name" value="HUPs"/>
    <property type="match status" value="1"/>
</dbReference>
<evidence type="ECO:0000313" key="1">
    <source>
        <dbReference type="EMBL" id="GAI46257.1"/>
    </source>
</evidence>
<dbReference type="InterPro" id="IPR014729">
    <property type="entry name" value="Rossmann-like_a/b/a_fold"/>
</dbReference>